<dbReference type="SUPFAM" id="SSF53448">
    <property type="entry name" value="Nucleotide-diphospho-sugar transferases"/>
    <property type="match status" value="1"/>
</dbReference>
<reference evidence="1" key="1">
    <citation type="journal article" date="2020" name="Nature">
        <title>Giant virus diversity and host interactions through global metagenomics.</title>
        <authorList>
            <person name="Schulz F."/>
            <person name="Roux S."/>
            <person name="Paez-Espino D."/>
            <person name="Jungbluth S."/>
            <person name="Walsh D.A."/>
            <person name="Denef V.J."/>
            <person name="McMahon K.D."/>
            <person name="Konstantinidis K.T."/>
            <person name="Eloe-Fadrosh E.A."/>
            <person name="Kyrpides N.C."/>
            <person name="Woyke T."/>
        </authorList>
    </citation>
    <scope>NUCLEOTIDE SEQUENCE</scope>
    <source>
        <strain evidence="1">GVMAG-S-1035231-58</strain>
    </source>
</reference>
<name>A0A6C0M2B2_9ZZZZ</name>
<organism evidence="1">
    <name type="scientific">viral metagenome</name>
    <dbReference type="NCBI Taxonomy" id="1070528"/>
    <lineage>
        <taxon>unclassified sequences</taxon>
        <taxon>metagenomes</taxon>
        <taxon>organismal metagenomes</taxon>
    </lineage>
</organism>
<accession>A0A6C0M2B2</accession>
<dbReference type="AlphaFoldDB" id="A0A6C0M2B2"/>
<dbReference type="EMBL" id="MN740639">
    <property type="protein sequence ID" value="QHU36458.1"/>
    <property type="molecule type" value="Genomic_DNA"/>
</dbReference>
<evidence type="ECO:0008006" key="2">
    <source>
        <dbReference type="Google" id="ProtNLM"/>
    </source>
</evidence>
<dbReference type="InterPro" id="IPR029044">
    <property type="entry name" value="Nucleotide-diphossugar_trans"/>
</dbReference>
<evidence type="ECO:0000313" key="1">
    <source>
        <dbReference type="EMBL" id="QHU36458.1"/>
    </source>
</evidence>
<sequence length="214" mass="24526">MRIFALWCDSTPISKNRQAAIDLLRTVPGVPLELVTESNLSNYILPDHPLHEGYPYLTGIHRSDYLRWYLMHHYGGGYADIKNPTGSWVEAFKEMDDPEVWMNGYPIPVTSHIGCSESRVYGSKILGNGSLICRPGTPYTTEWGIELHKRMDALLPSLRTSRRSIVRDCLEYGGDYPVPWSHLLGSITHSIQPKYFDHFRYTVPPCSFSTDIYW</sequence>
<protein>
    <recommendedName>
        <fullName evidence="2">Glycosyltransferase</fullName>
    </recommendedName>
</protein>
<proteinExistence type="predicted"/>
<dbReference type="Gene3D" id="3.90.550.20">
    <property type="match status" value="1"/>
</dbReference>